<dbReference type="EMBL" id="SJFN01000010">
    <property type="protein sequence ID" value="TBW38720.1"/>
    <property type="molecule type" value="Genomic_DNA"/>
</dbReference>
<dbReference type="InterPro" id="IPR027373">
    <property type="entry name" value="RHH_dom"/>
</dbReference>
<dbReference type="RefSeq" id="WP_131308194.1">
    <property type="nucleotide sequence ID" value="NZ_SJFN01000010.1"/>
</dbReference>
<dbReference type="Gene3D" id="1.10.3990.20">
    <property type="entry name" value="protein bp1543"/>
    <property type="match status" value="1"/>
</dbReference>
<proteinExistence type="predicted"/>
<gene>
    <name evidence="2" type="ORF">EYW49_08475</name>
</gene>
<dbReference type="InterPro" id="IPR038268">
    <property type="entry name" value="RHH_sf"/>
</dbReference>
<evidence type="ECO:0000313" key="2">
    <source>
        <dbReference type="EMBL" id="TBW38720.1"/>
    </source>
</evidence>
<protein>
    <submittedName>
        <fullName evidence="2">DNA-binding protein</fullName>
    </submittedName>
</protein>
<organism evidence="2 3">
    <name type="scientific">Siculibacillus lacustris</name>
    <dbReference type="NCBI Taxonomy" id="1549641"/>
    <lineage>
        <taxon>Bacteria</taxon>
        <taxon>Pseudomonadati</taxon>
        <taxon>Pseudomonadota</taxon>
        <taxon>Alphaproteobacteria</taxon>
        <taxon>Hyphomicrobiales</taxon>
        <taxon>Ancalomicrobiaceae</taxon>
        <taxon>Siculibacillus</taxon>
    </lineage>
</organism>
<reference evidence="2 3" key="1">
    <citation type="submission" date="2019-02" db="EMBL/GenBank/DDBJ databases">
        <title>Siculibacillus lacustris gen. nov., sp. nov., a new rosette-forming bacterium isolated from a freshwater crater lake (Lake St. Ana, Romania).</title>
        <authorList>
            <person name="Felfoldi T."/>
            <person name="Marton Z."/>
            <person name="Szabo A."/>
            <person name="Mentes A."/>
            <person name="Boka K."/>
            <person name="Marialigeti K."/>
            <person name="Mathe I."/>
            <person name="Koncz M."/>
            <person name="Schumann P."/>
            <person name="Toth E."/>
        </authorList>
    </citation>
    <scope>NUCLEOTIDE SEQUENCE [LARGE SCALE GENOMIC DNA]</scope>
    <source>
        <strain evidence="2 3">SA-279</strain>
    </source>
</reference>
<evidence type="ECO:0000259" key="1">
    <source>
        <dbReference type="Pfam" id="PF13467"/>
    </source>
</evidence>
<feature type="domain" description="Ribbon-helix-helix" evidence="1">
    <location>
        <begin position="16"/>
        <end position="82"/>
    </location>
</feature>
<dbReference type="Pfam" id="PF13467">
    <property type="entry name" value="RHH_4"/>
    <property type="match status" value="1"/>
</dbReference>
<keyword evidence="2" id="KW-0238">DNA-binding</keyword>
<keyword evidence="3" id="KW-1185">Reference proteome</keyword>
<evidence type="ECO:0000313" key="3">
    <source>
        <dbReference type="Proteomes" id="UP000292781"/>
    </source>
</evidence>
<sequence length="103" mass="11134">MCHIFASTDPGLFEPATRSVRIAGVVTSLRLEAAFWRIVDEIAEAEGLTTGKFLSTLWDEVVEIRGDVGNFASLLRVICCRWISGEITGRARPEALAAAIVAA</sequence>
<comment type="caution">
    <text evidence="2">The sequence shown here is derived from an EMBL/GenBank/DDBJ whole genome shotgun (WGS) entry which is preliminary data.</text>
</comment>
<dbReference type="AlphaFoldDB" id="A0A4V2KTU1"/>
<dbReference type="Proteomes" id="UP000292781">
    <property type="component" value="Unassembled WGS sequence"/>
</dbReference>
<dbReference type="OrthoDB" id="5458732at2"/>
<dbReference type="GO" id="GO:0003677">
    <property type="term" value="F:DNA binding"/>
    <property type="evidence" value="ECO:0007669"/>
    <property type="project" value="UniProtKB-KW"/>
</dbReference>
<accession>A0A4V2KTU1</accession>
<name>A0A4V2KTU1_9HYPH</name>